<dbReference type="SMART" id="SM00744">
    <property type="entry name" value="RINGv"/>
    <property type="match status" value="1"/>
</dbReference>
<feature type="region of interest" description="Disordered" evidence="8">
    <location>
        <begin position="269"/>
        <end position="311"/>
    </location>
</feature>
<dbReference type="GO" id="GO:0008270">
    <property type="term" value="F:zinc ion binding"/>
    <property type="evidence" value="ECO:0007669"/>
    <property type="project" value="UniProtKB-KW"/>
</dbReference>
<feature type="domain" description="RING-CH-type" evidence="9">
    <location>
        <begin position="8"/>
        <end position="82"/>
    </location>
</feature>
<evidence type="ECO:0000256" key="6">
    <source>
        <dbReference type="ARBA" id="ARBA00022989"/>
    </source>
</evidence>
<dbReference type="InterPro" id="IPR011016">
    <property type="entry name" value="Znf_RING-CH"/>
</dbReference>
<dbReference type="Proteomes" id="UP001049176">
    <property type="component" value="Chromosome 1"/>
</dbReference>
<protein>
    <recommendedName>
        <fullName evidence="9">RING-CH-type domain-containing protein</fullName>
    </recommendedName>
</protein>
<keyword evidence="6" id="KW-1133">Transmembrane helix</keyword>
<dbReference type="AlphaFoldDB" id="A0A9P8AEH2"/>
<keyword evidence="11" id="KW-1185">Reference proteome</keyword>
<name>A0A9P8AEH2_9AGAR</name>
<comment type="subcellular location">
    <subcellularLocation>
        <location evidence="1">Membrane</location>
        <topology evidence="1">Multi-pass membrane protein</topology>
    </subcellularLocation>
</comment>
<evidence type="ECO:0000256" key="7">
    <source>
        <dbReference type="ARBA" id="ARBA00023136"/>
    </source>
</evidence>
<keyword evidence="5" id="KW-0862">Zinc</keyword>
<evidence type="ECO:0000313" key="11">
    <source>
        <dbReference type="Proteomes" id="UP001049176"/>
    </source>
</evidence>
<dbReference type="KEGG" id="more:E1B28_000328"/>
<accession>A0A9P8AEH2</accession>
<dbReference type="OrthoDB" id="5817083at2759"/>
<dbReference type="PROSITE" id="PS51292">
    <property type="entry name" value="ZF_RING_CH"/>
    <property type="match status" value="1"/>
</dbReference>
<evidence type="ECO:0000256" key="8">
    <source>
        <dbReference type="SAM" id="MobiDB-lite"/>
    </source>
</evidence>
<proteinExistence type="predicted"/>
<feature type="compositionally biased region" description="Basic and acidic residues" evidence="8">
    <location>
        <begin position="269"/>
        <end position="295"/>
    </location>
</feature>
<dbReference type="GeneID" id="66069404"/>
<keyword evidence="4" id="KW-0863">Zinc-finger</keyword>
<evidence type="ECO:0000259" key="9">
    <source>
        <dbReference type="PROSITE" id="PS51292"/>
    </source>
</evidence>
<evidence type="ECO:0000256" key="2">
    <source>
        <dbReference type="ARBA" id="ARBA00022692"/>
    </source>
</evidence>
<dbReference type="EMBL" id="CM032181">
    <property type="protein sequence ID" value="KAG7098370.1"/>
    <property type="molecule type" value="Genomic_DNA"/>
</dbReference>
<evidence type="ECO:0000256" key="4">
    <source>
        <dbReference type="ARBA" id="ARBA00022771"/>
    </source>
</evidence>
<dbReference type="RefSeq" id="XP_043014840.1">
    <property type="nucleotide sequence ID" value="XM_043146140.1"/>
</dbReference>
<dbReference type="InterPro" id="IPR013083">
    <property type="entry name" value="Znf_RING/FYVE/PHD"/>
</dbReference>
<reference evidence="10" key="1">
    <citation type="journal article" date="2021" name="Genome Biol. Evol.">
        <title>The assembled and annotated genome of the fairy-ring fungus Marasmius oreades.</title>
        <authorList>
            <person name="Hiltunen M."/>
            <person name="Ament-Velasquez S.L."/>
            <person name="Johannesson H."/>
        </authorList>
    </citation>
    <scope>NUCLEOTIDE SEQUENCE</scope>
    <source>
        <strain evidence="10">03SP1</strain>
    </source>
</reference>
<dbReference type="Pfam" id="PF12906">
    <property type="entry name" value="RINGv"/>
    <property type="match status" value="1"/>
</dbReference>
<dbReference type="SUPFAM" id="SSF57850">
    <property type="entry name" value="RING/U-box"/>
    <property type="match status" value="1"/>
</dbReference>
<dbReference type="GO" id="GO:0016020">
    <property type="term" value="C:membrane"/>
    <property type="evidence" value="ECO:0007669"/>
    <property type="project" value="UniProtKB-SubCell"/>
</dbReference>
<keyword evidence="2" id="KW-0812">Transmembrane</keyword>
<evidence type="ECO:0000256" key="5">
    <source>
        <dbReference type="ARBA" id="ARBA00022833"/>
    </source>
</evidence>
<evidence type="ECO:0000256" key="3">
    <source>
        <dbReference type="ARBA" id="ARBA00022723"/>
    </source>
</evidence>
<dbReference type="Gene3D" id="3.30.40.10">
    <property type="entry name" value="Zinc/RING finger domain, C3HC4 (zinc finger)"/>
    <property type="match status" value="1"/>
</dbReference>
<feature type="compositionally biased region" description="Low complexity" evidence="8">
    <location>
        <begin position="296"/>
        <end position="311"/>
    </location>
</feature>
<dbReference type="PANTHER" id="PTHR46283">
    <property type="entry name" value="E3 UBIQUITIN-PROTEIN LIGASE MARCH5"/>
    <property type="match status" value="1"/>
</dbReference>
<evidence type="ECO:0000256" key="1">
    <source>
        <dbReference type="ARBA" id="ARBA00004141"/>
    </source>
</evidence>
<comment type="caution">
    <text evidence="10">The sequence shown here is derived from an EMBL/GenBank/DDBJ whole genome shotgun (WGS) entry which is preliminary data.</text>
</comment>
<keyword evidence="3" id="KW-0479">Metal-binding</keyword>
<gene>
    <name evidence="10" type="ORF">E1B28_000328</name>
</gene>
<keyword evidence="7" id="KW-0472">Membrane</keyword>
<evidence type="ECO:0000313" key="10">
    <source>
        <dbReference type="EMBL" id="KAG7098370.1"/>
    </source>
</evidence>
<sequence length="459" mass="51115">MSDHVPTIDDLRVKLCFICREEELYDKPADPPRTWTHPCNCTLLAHEDCLLEWIKTAEANPSATTADRAQKCPQCGAKYQVESDLPFGMKILHEAFTKWNVSLGVVGKWMIVLVPVGLATGVALGTHSALAKYGSWAIREFFGNEVSDALFPSNSSKRSWTAVINLPLIPIGLVLYRFKPTFNLFPIITALLEWSNFQIRPVQSNTNTVTDTFLSWPPSPFTVGLVVLPLTRYLYGKCLDRVTRWALGMPRTEVMNATPEEDRFLTFRVRNGGEEHENRPEAEERPEGEAPRPEGAEPAEPAEAGNQNPANVVAGGASITINASPIGRTIGGALLIPLIAKHMGNLLLRFSKHSEPLRKLLAVRTPGLVSSVSPAPGTGGMKWSLVLRTLWGGGQAWTDFEPIWWRNTLGFGTFVLARDMINLLNLYLVKKEMETRRVKNRDFRDVDLSSLDVMPRRDS</sequence>
<organism evidence="10 11">
    <name type="scientific">Marasmius oreades</name>
    <name type="common">fairy-ring Marasmius</name>
    <dbReference type="NCBI Taxonomy" id="181124"/>
    <lineage>
        <taxon>Eukaryota</taxon>
        <taxon>Fungi</taxon>
        <taxon>Dikarya</taxon>
        <taxon>Basidiomycota</taxon>
        <taxon>Agaricomycotina</taxon>
        <taxon>Agaricomycetes</taxon>
        <taxon>Agaricomycetidae</taxon>
        <taxon>Agaricales</taxon>
        <taxon>Marasmiineae</taxon>
        <taxon>Marasmiaceae</taxon>
        <taxon>Marasmius</taxon>
    </lineage>
</organism>